<comment type="caution">
    <text evidence="1">The sequence shown here is derived from an EMBL/GenBank/DDBJ whole genome shotgun (WGS) entry which is preliminary data.</text>
</comment>
<gene>
    <name evidence="1" type="ORF">RPERSI_LOCUS2003</name>
</gene>
<dbReference type="EMBL" id="CAJVQC010002080">
    <property type="protein sequence ID" value="CAG8505190.1"/>
    <property type="molecule type" value="Genomic_DNA"/>
</dbReference>
<name>A0ACA9L211_9GLOM</name>
<reference evidence="1" key="1">
    <citation type="submission" date="2021-06" db="EMBL/GenBank/DDBJ databases">
        <authorList>
            <person name="Kallberg Y."/>
            <person name="Tangrot J."/>
            <person name="Rosling A."/>
        </authorList>
    </citation>
    <scope>NUCLEOTIDE SEQUENCE</scope>
    <source>
        <strain evidence="1">MA461A</strain>
    </source>
</reference>
<protein>
    <submittedName>
        <fullName evidence="1">32361_t:CDS:1</fullName>
    </submittedName>
</protein>
<feature type="non-terminal residue" evidence="1">
    <location>
        <position position="749"/>
    </location>
</feature>
<accession>A0ACA9L211</accession>
<proteinExistence type="predicted"/>
<evidence type="ECO:0000313" key="2">
    <source>
        <dbReference type="Proteomes" id="UP000789920"/>
    </source>
</evidence>
<sequence>MSFNNSSASANPYYRYAVLFFVIIFAFMQNFGTQYFKAFVVLYILAFLLASDQFKAPLKFIYSCFLKPIGNNADQRSRLDSFYEDQAEVYDATRGRLLRGRLTMLKLTSGHLKKQMTNTSRKPIWIDIGGGTGWNIEKMNDFFPIEQFDKVYLVDLCAPLCKIAESRFHARGWNNVYVICDDAASFKLPEIENDIGKIDLVTMSYSLSMIDKFYPVIDRIKKLLCPDGLFGIADFYVSSRVISDDIQVQQGTLSRHCNWFTRWFWQIWFEFDHINLHPCRRDYVEYQFDTIKSFNGRNHFLIPYLVQIPYYVWLGTTKSSNSASHVNLNPIETISLASSEKSSKISAGSISNKSSANSPVWRQPYNPILPRHTQFNTYIYAFTWEDPREDLKVLNLSEDDSMLVITSAGDNLLEYALRANPKRIHCVDLNPCQNHLLELKLAGISALNYKDFWSLFGKGKHKQFEHLLDTQLSPYLSSHAYQFWKNHSKTFQKNFFRTGSSGIALRLLHLIITLKGLSRDVASLCHARSIKEQKKIYDDKIRPAILHSWLIKMLNNPVFLWKALGVPIRQWKMLLSEGTAYQYICDTFDGVVSNYKLANDGYFYFLCFMLHYSFESCPSYLTQSGFDKLKSGALDSIRIHTNYIVDALKGLKEGELTRAVLMDHIDWFSESEAEEEIKQIARAVRKGGQVFWRSSARHPWYNKVFVKHGFAVEPICIREPGSGVPLDRNSEIPVTSLQWMWRRRRDTEG</sequence>
<keyword evidence="2" id="KW-1185">Reference proteome</keyword>
<dbReference type="Proteomes" id="UP000789920">
    <property type="component" value="Unassembled WGS sequence"/>
</dbReference>
<organism evidence="1 2">
    <name type="scientific">Racocetra persica</name>
    <dbReference type="NCBI Taxonomy" id="160502"/>
    <lineage>
        <taxon>Eukaryota</taxon>
        <taxon>Fungi</taxon>
        <taxon>Fungi incertae sedis</taxon>
        <taxon>Mucoromycota</taxon>
        <taxon>Glomeromycotina</taxon>
        <taxon>Glomeromycetes</taxon>
        <taxon>Diversisporales</taxon>
        <taxon>Gigasporaceae</taxon>
        <taxon>Racocetra</taxon>
    </lineage>
</organism>
<evidence type="ECO:0000313" key="1">
    <source>
        <dbReference type="EMBL" id="CAG8505190.1"/>
    </source>
</evidence>